<dbReference type="InterPro" id="IPR036078">
    <property type="entry name" value="Spo11/TopoVI_A_sf"/>
</dbReference>
<dbReference type="Pfam" id="PF23947">
    <property type="entry name" value="DUF7281"/>
    <property type="match status" value="1"/>
</dbReference>
<accession>A0ABY1WSY9</accession>
<gene>
    <name evidence="2" type="ORF">EXY25_01035</name>
</gene>
<keyword evidence="3" id="KW-1185">Reference proteome</keyword>
<evidence type="ECO:0000313" key="3">
    <source>
        <dbReference type="Proteomes" id="UP000292544"/>
    </source>
</evidence>
<dbReference type="RefSeq" id="WP_130565413.1">
    <property type="nucleotide sequence ID" value="NZ_SHLY01000001.1"/>
</dbReference>
<reference evidence="3" key="1">
    <citation type="submission" date="2019-02" db="EMBL/GenBank/DDBJ databases">
        <title>Draft genome sequence of Muricauda sp. 176CP4-71.</title>
        <authorList>
            <person name="Park J.-S."/>
        </authorList>
    </citation>
    <scope>NUCLEOTIDE SEQUENCE [LARGE SCALE GENOMIC DNA]</scope>
    <source>
        <strain evidence="3">176GS2-150</strain>
    </source>
</reference>
<name>A0ABY1WSY9_9GAMM</name>
<dbReference type="InterPro" id="IPR055705">
    <property type="entry name" value="DUF7281"/>
</dbReference>
<sequence length="282" mass="31977">MNKRQLEVLRRQIRYWRDEVTLNPSWRAICDEFELQERIEGSLIRFQFKDKAWLREQAKRSGYGDLLLDDAPTGHRIDAARSGLVNEKLAPVTPEQQYVLLTSQAGKLPCAGVEKLQPRMSVRVAIDDLALALIDVLVIVENLDVFDHWHCANLPAELGTAVATYRGHDSAAKGVRHLIERLPETVQIVVFPDLDPDGLKIALTTPKVNSLLICDFTDDLIAVGSSDDFNKQHQAAKYLDGAELAAWQPLWTELKKHKRSIKQQHMLAQRAALHTLSYQRCE</sequence>
<dbReference type="Proteomes" id="UP000292544">
    <property type="component" value="Unassembled WGS sequence"/>
</dbReference>
<comment type="caution">
    <text evidence="2">The sequence shown here is derived from an EMBL/GenBank/DDBJ whole genome shotgun (WGS) entry which is preliminary data.</text>
</comment>
<dbReference type="EMBL" id="SHLY01000001">
    <property type="protein sequence ID" value="TAA47864.1"/>
    <property type="molecule type" value="Genomic_DNA"/>
</dbReference>
<evidence type="ECO:0000259" key="1">
    <source>
        <dbReference type="Pfam" id="PF23947"/>
    </source>
</evidence>
<dbReference type="SUPFAM" id="SSF56726">
    <property type="entry name" value="DNA topoisomerase IV, alpha subunit"/>
    <property type="match status" value="1"/>
</dbReference>
<feature type="domain" description="DUF7281" evidence="1">
    <location>
        <begin position="97"/>
        <end position="274"/>
    </location>
</feature>
<protein>
    <recommendedName>
        <fullName evidence="1">DUF7281 domain-containing protein</fullName>
    </recommendedName>
</protein>
<organism evidence="2 3">
    <name type="scientific">Corallincola spongiicola</name>
    <dbReference type="NCBI Taxonomy" id="2520508"/>
    <lineage>
        <taxon>Bacteria</taxon>
        <taxon>Pseudomonadati</taxon>
        <taxon>Pseudomonadota</taxon>
        <taxon>Gammaproteobacteria</taxon>
        <taxon>Alteromonadales</taxon>
        <taxon>Psychromonadaceae</taxon>
        <taxon>Corallincola</taxon>
    </lineage>
</organism>
<evidence type="ECO:0000313" key="2">
    <source>
        <dbReference type="EMBL" id="TAA47864.1"/>
    </source>
</evidence>
<proteinExistence type="predicted"/>